<gene>
    <name evidence="6" type="ORF">BRAFLDRAFT_76207</name>
</gene>
<feature type="compositionally biased region" description="Basic and acidic residues" evidence="3">
    <location>
        <begin position="166"/>
        <end position="180"/>
    </location>
</feature>
<dbReference type="eggNOG" id="KOG0348">
    <property type="taxonomic scope" value="Eukaryota"/>
</dbReference>
<evidence type="ECO:0000259" key="5">
    <source>
        <dbReference type="SMART" id="SM01178"/>
    </source>
</evidence>
<evidence type="ECO:0000256" key="3">
    <source>
        <dbReference type="SAM" id="MobiDB-lite"/>
    </source>
</evidence>
<evidence type="ECO:0000313" key="6">
    <source>
        <dbReference type="EMBL" id="EEN52402.1"/>
    </source>
</evidence>
<feature type="signal peptide" evidence="4">
    <location>
        <begin position="1"/>
        <end position="21"/>
    </location>
</feature>
<dbReference type="GO" id="GO:0004386">
    <property type="term" value="F:helicase activity"/>
    <property type="evidence" value="ECO:0007669"/>
    <property type="project" value="UniProtKB-KW"/>
</dbReference>
<feature type="region of interest" description="Disordered" evidence="3">
    <location>
        <begin position="151"/>
        <end position="180"/>
    </location>
</feature>
<sequence>MWSFVSTVAAVFAAILQSADQRLMATLKEMVAKHDTFDRNATLSPKPSTALATLGLWLLLPKPGAAQQAVQEAATSLQMAFENYVLSDQDKLAMARKAYQSFIRAYATFPSSLKHIFHVRKLHLGHVAKSFGLRDAPGDIGNLVAGSKSAKKGLGETQKKASKSQMLKDARKGHPEERIPIFRRTDRGGEAWCENKTCCFFSLLTPDGSLNSSNGTPGN</sequence>
<proteinExistence type="predicted"/>
<evidence type="ECO:0000256" key="2">
    <source>
        <dbReference type="ARBA" id="ARBA00022806"/>
    </source>
</evidence>
<keyword evidence="1" id="KW-0378">Hydrolase</keyword>
<reference evidence="6" key="1">
    <citation type="journal article" date="2008" name="Nature">
        <title>The amphioxus genome and the evolution of the chordate karyotype.</title>
        <authorList>
            <consortium name="US DOE Joint Genome Institute (JGI-PGF)"/>
            <person name="Putnam N.H."/>
            <person name="Butts T."/>
            <person name="Ferrier D.E.K."/>
            <person name="Furlong R.F."/>
            <person name="Hellsten U."/>
            <person name="Kawashima T."/>
            <person name="Robinson-Rechavi M."/>
            <person name="Shoguchi E."/>
            <person name="Terry A."/>
            <person name="Yu J.-K."/>
            <person name="Benito-Gutierrez E.L."/>
            <person name="Dubchak I."/>
            <person name="Garcia-Fernandez J."/>
            <person name="Gibson-Brown J.J."/>
            <person name="Grigoriev I.V."/>
            <person name="Horton A.C."/>
            <person name="de Jong P.J."/>
            <person name="Jurka J."/>
            <person name="Kapitonov V.V."/>
            <person name="Kohara Y."/>
            <person name="Kuroki Y."/>
            <person name="Lindquist E."/>
            <person name="Lucas S."/>
            <person name="Osoegawa K."/>
            <person name="Pennacchio L.A."/>
            <person name="Salamov A.A."/>
            <person name="Satou Y."/>
            <person name="Sauka-Spengler T."/>
            <person name="Schmutz J."/>
            <person name="Shin-I T."/>
            <person name="Toyoda A."/>
            <person name="Bronner-Fraser M."/>
            <person name="Fujiyama A."/>
            <person name="Holland L.Z."/>
            <person name="Holland P.W.H."/>
            <person name="Satoh N."/>
            <person name="Rokhsar D.S."/>
        </authorList>
    </citation>
    <scope>NUCLEOTIDE SEQUENCE [LARGE SCALE GENOMIC DNA]</scope>
    <source>
        <strain evidence="6">S238N-H82</strain>
        <tissue evidence="6">Testes</tissue>
    </source>
</reference>
<dbReference type="AlphaFoldDB" id="C3Z545"/>
<dbReference type="GO" id="GO:0016787">
    <property type="term" value="F:hydrolase activity"/>
    <property type="evidence" value="ECO:0007669"/>
    <property type="project" value="UniProtKB-KW"/>
</dbReference>
<organism>
    <name type="scientific">Branchiostoma floridae</name>
    <name type="common">Florida lancelet</name>
    <name type="synonym">Amphioxus</name>
    <dbReference type="NCBI Taxonomy" id="7739"/>
    <lineage>
        <taxon>Eukaryota</taxon>
        <taxon>Metazoa</taxon>
        <taxon>Chordata</taxon>
        <taxon>Cephalochordata</taxon>
        <taxon>Leptocardii</taxon>
        <taxon>Amphioxiformes</taxon>
        <taxon>Branchiostomatidae</taxon>
        <taxon>Branchiostoma</taxon>
    </lineage>
</organism>
<keyword evidence="2" id="KW-0067">ATP-binding</keyword>
<keyword evidence="4" id="KW-0732">Signal</keyword>
<dbReference type="Pfam" id="PF13959">
    <property type="entry name" value="CTE_SPB4"/>
    <property type="match status" value="1"/>
</dbReference>
<feature type="chain" id="PRO_5002934332" description="ATP-dependent rRNA helicase SPB4-like C-terminal extension domain-containing protein" evidence="4">
    <location>
        <begin position="22"/>
        <end position="219"/>
    </location>
</feature>
<dbReference type="InterPro" id="IPR025313">
    <property type="entry name" value="SPB4-like_CTE"/>
</dbReference>
<keyword evidence="2" id="KW-0547">Nucleotide-binding</keyword>
<dbReference type="EMBL" id="GG666582">
    <property type="protein sequence ID" value="EEN52402.1"/>
    <property type="molecule type" value="Genomic_DNA"/>
</dbReference>
<feature type="domain" description="ATP-dependent rRNA helicase SPB4-like C-terminal extension" evidence="5">
    <location>
        <begin position="76"/>
        <end position="141"/>
    </location>
</feature>
<accession>C3Z545</accession>
<evidence type="ECO:0000256" key="1">
    <source>
        <dbReference type="ARBA" id="ARBA00022801"/>
    </source>
</evidence>
<dbReference type="InParanoid" id="C3Z545"/>
<name>C3Z545_BRAFL</name>
<dbReference type="STRING" id="7739.C3Z545"/>
<keyword evidence="2" id="KW-0347">Helicase</keyword>
<evidence type="ECO:0000256" key="4">
    <source>
        <dbReference type="SAM" id="SignalP"/>
    </source>
</evidence>
<protein>
    <recommendedName>
        <fullName evidence="5">ATP-dependent rRNA helicase SPB4-like C-terminal extension domain-containing protein</fullName>
    </recommendedName>
</protein>
<dbReference type="SMART" id="SM01178">
    <property type="entry name" value="DUF4217"/>
    <property type="match status" value="1"/>
</dbReference>